<organism evidence="3 4">
    <name type="scientific">Geodermatophilus obscurus</name>
    <dbReference type="NCBI Taxonomy" id="1861"/>
    <lineage>
        <taxon>Bacteria</taxon>
        <taxon>Bacillati</taxon>
        <taxon>Actinomycetota</taxon>
        <taxon>Actinomycetes</taxon>
        <taxon>Geodermatophilales</taxon>
        <taxon>Geodermatophilaceae</taxon>
        <taxon>Geodermatophilus</taxon>
    </lineage>
</organism>
<feature type="transmembrane region" description="Helical" evidence="2">
    <location>
        <begin position="135"/>
        <end position="153"/>
    </location>
</feature>
<accession>A0A1I5HHC7</accession>
<keyword evidence="2" id="KW-0812">Transmembrane</keyword>
<name>A0A1I5HHC7_9ACTN</name>
<feature type="region of interest" description="Disordered" evidence="1">
    <location>
        <begin position="1"/>
        <end position="23"/>
    </location>
</feature>
<gene>
    <name evidence="3" type="ORF">SAMN05660359_03726</name>
</gene>
<feature type="transmembrane region" description="Helical" evidence="2">
    <location>
        <begin position="65"/>
        <end position="84"/>
    </location>
</feature>
<dbReference type="AlphaFoldDB" id="A0A1I5HHC7"/>
<evidence type="ECO:0000256" key="2">
    <source>
        <dbReference type="SAM" id="Phobius"/>
    </source>
</evidence>
<feature type="transmembrane region" description="Helical" evidence="2">
    <location>
        <begin position="38"/>
        <end position="59"/>
    </location>
</feature>
<keyword evidence="2" id="KW-1133">Transmembrane helix</keyword>
<dbReference type="EMBL" id="FOWE01000009">
    <property type="protein sequence ID" value="SFO47643.1"/>
    <property type="molecule type" value="Genomic_DNA"/>
</dbReference>
<evidence type="ECO:0000256" key="1">
    <source>
        <dbReference type="SAM" id="MobiDB-lite"/>
    </source>
</evidence>
<reference evidence="4" key="1">
    <citation type="submission" date="2016-10" db="EMBL/GenBank/DDBJ databases">
        <authorList>
            <person name="Varghese N."/>
            <person name="Submissions S."/>
        </authorList>
    </citation>
    <scope>NUCLEOTIDE SEQUENCE [LARGE SCALE GENOMIC DNA]</scope>
    <source>
        <strain evidence="4">DSM 43161</strain>
    </source>
</reference>
<sequence length="217" mass="22889">MSLSTTPAPARTDTAATARGGAPASVPVATRTVRRAGIAVATGSLAWAAATLAFGIDSATAWQDLVYELTALLFQLGLVALVAVQLRTGATGTGRLARFFLHLEHALLGLAMLSTLSSAFLPQYAEEGWYLALDVFWPLSMVGMFFIGIRIAIAGRWTGAARWWPMVAESWAPVNIPVAQIAPELMAYTAGGHLLVGYVALGVVLATRPELTGARDH</sequence>
<dbReference type="OrthoDB" id="3473322at2"/>
<feature type="transmembrane region" description="Helical" evidence="2">
    <location>
        <begin position="96"/>
        <end position="115"/>
    </location>
</feature>
<evidence type="ECO:0000313" key="4">
    <source>
        <dbReference type="Proteomes" id="UP000183642"/>
    </source>
</evidence>
<keyword evidence="4" id="KW-1185">Reference proteome</keyword>
<evidence type="ECO:0000313" key="3">
    <source>
        <dbReference type="EMBL" id="SFO47643.1"/>
    </source>
</evidence>
<proteinExistence type="predicted"/>
<dbReference type="Proteomes" id="UP000183642">
    <property type="component" value="Unassembled WGS sequence"/>
</dbReference>
<dbReference type="RefSeq" id="WP_075015011.1">
    <property type="nucleotide sequence ID" value="NZ_FOWE01000009.1"/>
</dbReference>
<keyword evidence="2" id="KW-0472">Membrane</keyword>
<protein>
    <submittedName>
        <fullName evidence="3">Uncharacterized protein</fullName>
    </submittedName>
</protein>